<reference evidence="8 9" key="1">
    <citation type="submission" date="2020-05" db="EMBL/GenBank/DDBJ databases">
        <title>Draft Genome Sequence of Ochrobactrum soli Isolated from Stable Fly Gut.</title>
        <authorList>
            <person name="Pileggi M.T."/>
            <person name="Vazhakkala L.J."/>
            <person name="Wong C.N."/>
        </authorList>
    </citation>
    <scope>NUCLEOTIDE SEQUENCE [LARGE SCALE GENOMIC DNA]</scope>
    <source>
        <strain evidence="8 9">MTP-C0764</strain>
    </source>
</reference>
<dbReference type="GO" id="GO:0005524">
    <property type="term" value="F:ATP binding"/>
    <property type="evidence" value="ECO:0007669"/>
    <property type="project" value="UniProtKB-KW"/>
</dbReference>
<dbReference type="PANTHER" id="PTHR43820">
    <property type="entry name" value="HIGH-AFFINITY BRANCHED-CHAIN AMINO ACID TRANSPORT ATP-BINDING PROTEIN LIVF"/>
    <property type="match status" value="1"/>
</dbReference>
<dbReference type="SUPFAM" id="SSF52540">
    <property type="entry name" value="P-loop containing nucleoside triphosphate hydrolases"/>
    <property type="match status" value="1"/>
</dbReference>
<dbReference type="PROSITE" id="PS50893">
    <property type="entry name" value="ABC_TRANSPORTER_2"/>
    <property type="match status" value="1"/>
</dbReference>
<evidence type="ECO:0000259" key="7">
    <source>
        <dbReference type="PROSITE" id="PS50893"/>
    </source>
</evidence>
<evidence type="ECO:0000256" key="2">
    <source>
        <dbReference type="ARBA" id="ARBA00005417"/>
    </source>
</evidence>
<dbReference type="InterPro" id="IPR027417">
    <property type="entry name" value="P-loop_NTPase"/>
</dbReference>
<keyword evidence="6" id="KW-0029">Amino-acid transport</keyword>
<sequence>MAEPNGQGATDKLLELVDVHAHYGAVEALRSVNVHISKGEIVSLIGANGAGKTTLLSTIFGSPRASKGKIVHRGEDISRLATNRISRRGVALVPEGRQIYQEMSVEENMMMGTTPVGMEHFDADRATMFELFPRLKERRNQVAGTMSGGEQQMLAIARAMMARPELILFDEPSLGLAPLVVKRVFEVLGEIAAMGKTIFLVEQNANHALKLSQRAYVIVNGQIHLSGASEELLGNENVRKAYLGIY</sequence>
<evidence type="ECO:0000256" key="6">
    <source>
        <dbReference type="ARBA" id="ARBA00022970"/>
    </source>
</evidence>
<evidence type="ECO:0000313" key="8">
    <source>
        <dbReference type="EMBL" id="NNU61042.1"/>
    </source>
</evidence>
<dbReference type="InterPro" id="IPR003439">
    <property type="entry name" value="ABC_transporter-like_ATP-bd"/>
</dbReference>
<dbReference type="InterPro" id="IPR017871">
    <property type="entry name" value="ABC_transporter-like_CS"/>
</dbReference>
<organism evidence="8 9">
    <name type="scientific">Ochrobactrum soli</name>
    <dbReference type="NCBI Taxonomy" id="2448455"/>
    <lineage>
        <taxon>Bacteria</taxon>
        <taxon>Pseudomonadati</taxon>
        <taxon>Pseudomonadota</taxon>
        <taxon>Alphaproteobacteria</taxon>
        <taxon>Hyphomicrobiales</taxon>
        <taxon>Brucellaceae</taxon>
        <taxon>Brucella/Ochrobactrum group</taxon>
        <taxon>Ochrobactrum</taxon>
    </lineage>
</organism>
<dbReference type="Gene3D" id="3.40.50.300">
    <property type="entry name" value="P-loop containing nucleotide triphosphate hydrolases"/>
    <property type="match status" value="1"/>
</dbReference>
<accession>A0A849KY14</accession>
<dbReference type="GO" id="GO:0015807">
    <property type="term" value="P:L-amino acid transport"/>
    <property type="evidence" value="ECO:0007669"/>
    <property type="project" value="TreeGrafter"/>
</dbReference>
<gene>
    <name evidence="8" type="ORF">HKX02_12375</name>
</gene>
<evidence type="ECO:0000256" key="1">
    <source>
        <dbReference type="ARBA" id="ARBA00004533"/>
    </source>
</evidence>
<dbReference type="PROSITE" id="PS00211">
    <property type="entry name" value="ABC_TRANSPORTER_1"/>
    <property type="match status" value="1"/>
</dbReference>
<comment type="subcellular location">
    <subcellularLocation>
        <location evidence="1">Cell inner membrane</location>
    </subcellularLocation>
</comment>
<dbReference type="GO" id="GO:0015658">
    <property type="term" value="F:branched-chain amino acid transmembrane transporter activity"/>
    <property type="evidence" value="ECO:0007669"/>
    <property type="project" value="TreeGrafter"/>
</dbReference>
<dbReference type="GO" id="GO:0005886">
    <property type="term" value="C:plasma membrane"/>
    <property type="evidence" value="ECO:0007669"/>
    <property type="project" value="UniProtKB-SubCell"/>
</dbReference>
<keyword evidence="4" id="KW-0547">Nucleotide-binding</keyword>
<keyword evidence="5 8" id="KW-0067">ATP-binding</keyword>
<dbReference type="EMBL" id="JABFCY010000007">
    <property type="protein sequence ID" value="NNU61042.1"/>
    <property type="molecule type" value="Genomic_DNA"/>
</dbReference>
<dbReference type="AlphaFoldDB" id="A0A849KY14"/>
<evidence type="ECO:0000256" key="4">
    <source>
        <dbReference type="ARBA" id="ARBA00022741"/>
    </source>
</evidence>
<evidence type="ECO:0000313" key="9">
    <source>
        <dbReference type="Proteomes" id="UP000574931"/>
    </source>
</evidence>
<dbReference type="Proteomes" id="UP000574931">
    <property type="component" value="Unassembled WGS sequence"/>
</dbReference>
<dbReference type="InterPro" id="IPR003593">
    <property type="entry name" value="AAA+_ATPase"/>
</dbReference>
<proteinExistence type="inferred from homology"/>
<comment type="similarity">
    <text evidence="2">Belongs to the ABC transporter superfamily.</text>
</comment>
<dbReference type="Pfam" id="PF00005">
    <property type="entry name" value="ABC_tran"/>
    <property type="match status" value="1"/>
</dbReference>
<dbReference type="InterPro" id="IPR052156">
    <property type="entry name" value="BCAA_Transport_ATP-bd_LivF"/>
</dbReference>
<dbReference type="SMART" id="SM00382">
    <property type="entry name" value="AAA"/>
    <property type="match status" value="1"/>
</dbReference>
<evidence type="ECO:0000256" key="5">
    <source>
        <dbReference type="ARBA" id="ARBA00022840"/>
    </source>
</evidence>
<keyword evidence="3" id="KW-0813">Transport</keyword>
<protein>
    <submittedName>
        <fullName evidence="8">ABC transporter ATP-binding protein</fullName>
    </submittedName>
</protein>
<dbReference type="PANTHER" id="PTHR43820:SF4">
    <property type="entry name" value="HIGH-AFFINITY BRANCHED-CHAIN AMINO ACID TRANSPORT ATP-BINDING PROTEIN LIVF"/>
    <property type="match status" value="1"/>
</dbReference>
<dbReference type="CDD" id="cd03224">
    <property type="entry name" value="ABC_TM1139_LivF_branched"/>
    <property type="match status" value="1"/>
</dbReference>
<keyword evidence="9" id="KW-1185">Reference proteome</keyword>
<feature type="domain" description="ABC transporter" evidence="7">
    <location>
        <begin position="14"/>
        <end position="245"/>
    </location>
</feature>
<comment type="caution">
    <text evidence="8">The sequence shown here is derived from an EMBL/GenBank/DDBJ whole genome shotgun (WGS) entry which is preliminary data.</text>
</comment>
<dbReference type="GO" id="GO:0016887">
    <property type="term" value="F:ATP hydrolysis activity"/>
    <property type="evidence" value="ECO:0007669"/>
    <property type="project" value="InterPro"/>
</dbReference>
<name>A0A849KY14_9HYPH</name>
<evidence type="ECO:0000256" key="3">
    <source>
        <dbReference type="ARBA" id="ARBA00022448"/>
    </source>
</evidence>